<keyword evidence="2" id="KW-1185">Reference proteome</keyword>
<evidence type="ECO:0000313" key="2">
    <source>
        <dbReference type="Proteomes" id="UP000887116"/>
    </source>
</evidence>
<comment type="caution">
    <text evidence="1">The sequence shown here is derived from an EMBL/GenBank/DDBJ whole genome shotgun (WGS) entry which is preliminary data.</text>
</comment>
<dbReference type="EMBL" id="BMAO01020008">
    <property type="protein sequence ID" value="GFQ64406.1"/>
    <property type="molecule type" value="Genomic_DNA"/>
</dbReference>
<dbReference type="Proteomes" id="UP000887116">
    <property type="component" value="Unassembled WGS sequence"/>
</dbReference>
<dbReference type="AlphaFoldDB" id="A0A8X6EYE7"/>
<protein>
    <submittedName>
        <fullName evidence="1">Uncharacterized protein</fullName>
    </submittedName>
</protein>
<name>A0A8X6EYE7_TRICU</name>
<gene>
    <name evidence="1" type="ORF">TNCT_99901</name>
</gene>
<organism evidence="1 2">
    <name type="scientific">Trichonephila clavata</name>
    <name type="common">Joro spider</name>
    <name type="synonym">Nephila clavata</name>
    <dbReference type="NCBI Taxonomy" id="2740835"/>
    <lineage>
        <taxon>Eukaryota</taxon>
        <taxon>Metazoa</taxon>
        <taxon>Ecdysozoa</taxon>
        <taxon>Arthropoda</taxon>
        <taxon>Chelicerata</taxon>
        <taxon>Arachnida</taxon>
        <taxon>Araneae</taxon>
        <taxon>Araneomorphae</taxon>
        <taxon>Entelegynae</taxon>
        <taxon>Araneoidea</taxon>
        <taxon>Nephilidae</taxon>
        <taxon>Trichonephila</taxon>
    </lineage>
</organism>
<evidence type="ECO:0000313" key="1">
    <source>
        <dbReference type="EMBL" id="GFQ64406.1"/>
    </source>
</evidence>
<proteinExistence type="predicted"/>
<reference evidence="1" key="1">
    <citation type="submission" date="2020-07" db="EMBL/GenBank/DDBJ databases">
        <title>Multicomponent nature underlies the extraordinary mechanical properties of spider dragline silk.</title>
        <authorList>
            <person name="Kono N."/>
            <person name="Nakamura H."/>
            <person name="Mori M."/>
            <person name="Yoshida Y."/>
            <person name="Ohtoshi R."/>
            <person name="Malay A.D."/>
            <person name="Moran D.A.P."/>
            <person name="Tomita M."/>
            <person name="Numata K."/>
            <person name="Arakawa K."/>
        </authorList>
    </citation>
    <scope>NUCLEOTIDE SEQUENCE</scope>
</reference>
<dbReference type="OrthoDB" id="6409709at2759"/>
<accession>A0A8X6EYE7</accession>
<sequence>MSIKGNVRTGRARGCGSTGMVMKISGGVGDPEPCWEGLYSGENKDLFSLFYGSEGRWGGATVSGLSRIRVSEKSGSRYAYCSGFSRDDGFLELVTADHGLGRGKMMLHVSREFIVLVLTVKEKWQIRDGLVANEKWK</sequence>